<evidence type="ECO:0000256" key="6">
    <source>
        <dbReference type="ARBA" id="ARBA00023136"/>
    </source>
</evidence>
<evidence type="ECO:0000259" key="8">
    <source>
        <dbReference type="PROSITE" id="PS51202"/>
    </source>
</evidence>
<keyword evidence="5 7" id="KW-1133">Transmembrane helix</keyword>
<keyword evidence="2" id="KW-0813">Transport</keyword>
<dbReference type="PROSITE" id="PS51202">
    <property type="entry name" value="RCK_C"/>
    <property type="match status" value="2"/>
</dbReference>
<dbReference type="SUPFAM" id="SSF116726">
    <property type="entry name" value="TrkA C-terminal domain-like"/>
    <property type="match status" value="2"/>
</dbReference>
<organism evidence="9 10">
    <name type="scientific">Afifella marina DSM 2698</name>
    <dbReference type="NCBI Taxonomy" id="1120955"/>
    <lineage>
        <taxon>Bacteria</taxon>
        <taxon>Pseudomonadati</taxon>
        <taxon>Pseudomonadota</taxon>
        <taxon>Alphaproteobacteria</taxon>
        <taxon>Hyphomicrobiales</taxon>
        <taxon>Afifellaceae</taxon>
        <taxon>Afifella</taxon>
    </lineage>
</organism>
<dbReference type="PANTHER" id="PTHR43652">
    <property type="entry name" value="BASIC AMINO ACID ANTIPORTER YFCC-RELATED"/>
    <property type="match status" value="1"/>
</dbReference>
<protein>
    <submittedName>
        <fullName evidence="9">Di-and tricarboxylate transporter</fullName>
    </submittedName>
</protein>
<accession>A0A1G5NIS3</accession>
<evidence type="ECO:0000256" key="4">
    <source>
        <dbReference type="ARBA" id="ARBA00022737"/>
    </source>
</evidence>
<dbReference type="Pfam" id="PF02080">
    <property type="entry name" value="TrkA_C"/>
    <property type="match status" value="2"/>
</dbReference>
<sequence>MTFSDLQMWLTFGVIALTIVGFSLERVAVETTALASLFLLTLVFVVFPEAFDLSSPLSFADLLLGFSNPALVAVLSLIVVGQGLFQTGALDAPSRHLARNTRLPPSAVFILLIVFAGALSAFLNNTPVVVMMIPVLMSLAREQRISPAKLLMAMNFATIIGGSTTLIGSSTNLLVAQVAHHEAGINLRLFDLTAPGLAIAAVAVPYILFVIPRFFGKRPQEAVKFASGKQFITEIVLPEGHPLVGMRSVAGLFPGLRDVTVRLVRRGAAIHLPPFEDLELQPGDLAVFSGVREDLARHGIIKPARGERGADTAGGGTHSVGEAIVAPGGRIIGRSPAETGIEQTSGINVVAVERRGRMSRQAFSEVRLEEGDVLLLSGTDASFDRLRGSRDLLLLEKSFAPLPARRDSLRSILIFTGLVVLAATGLVPIAIAALGAALLMLVFGCLNIRQARRAFDSRIFMLIGASIALATALERTGGAQFLAEHLVALTEHGGPRLLLSALFALIAILTNVLSNNATAVLFTPIAVSAAAAIGAPALPFVIAVIFAANASFATPIGYQTNLLVMGPGNYRFVDFLLAGGPLTIISWLVFSLFAPWYYGI</sequence>
<feature type="transmembrane region" description="Helical" evidence="7">
    <location>
        <begin position="525"/>
        <end position="552"/>
    </location>
</feature>
<comment type="subcellular location">
    <subcellularLocation>
        <location evidence="1">Membrane</location>
        <topology evidence="1">Multi-pass membrane protein</topology>
    </subcellularLocation>
</comment>
<dbReference type="GO" id="GO:0006813">
    <property type="term" value="P:potassium ion transport"/>
    <property type="evidence" value="ECO:0007669"/>
    <property type="project" value="InterPro"/>
</dbReference>
<dbReference type="GO" id="GO:0005886">
    <property type="term" value="C:plasma membrane"/>
    <property type="evidence" value="ECO:0007669"/>
    <property type="project" value="TreeGrafter"/>
</dbReference>
<feature type="transmembrane region" description="Helical" evidence="7">
    <location>
        <begin position="31"/>
        <end position="51"/>
    </location>
</feature>
<proteinExistence type="predicted"/>
<dbReference type="RefSeq" id="WP_092812431.1">
    <property type="nucleotide sequence ID" value="NZ_FMVW01000004.1"/>
</dbReference>
<feature type="transmembrane region" description="Helical" evidence="7">
    <location>
        <begin position="196"/>
        <end position="215"/>
    </location>
</feature>
<dbReference type="Pfam" id="PF03600">
    <property type="entry name" value="CitMHS"/>
    <property type="match status" value="1"/>
</dbReference>
<feature type="domain" description="RCK C-terminal" evidence="8">
    <location>
        <begin position="220"/>
        <end position="304"/>
    </location>
</feature>
<evidence type="ECO:0000256" key="3">
    <source>
        <dbReference type="ARBA" id="ARBA00022692"/>
    </source>
</evidence>
<dbReference type="Proteomes" id="UP000199347">
    <property type="component" value="Unassembled WGS sequence"/>
</dbReference>
<feature type="transmembrane region" description="Helical" evidence="7">
    <location>
        <begin position="6"/>
        <end position="24"/>
    </location>
</feature>
<feature type="transmembrane region" description="Helical" evidence="7">
    <location>
        <begin position="63"/>
        <end position="85"/>
    </location>
</feature>
<reference evidence="9 10" key="1">
    <citation type="submission" date="2016-10" db="EMBL/GenBank/DDBJ databases">
        <authorList>
            <person name="de Groot N.N."/>
        </authorList>
    </citation>
    <scope>NUCLEOTIDE SEQUENCE [LARGE SCALE GENOMIC DNA]</scope>
    <source>
        <strain evidence="9 10">DSM 2698</strain>
    </source>
</reference>
<keyword evidence="4" id="KW-0677">Repeat</keyword>
<dbReference type="InterPro" id="IPR004680">
    <property type="entry name" value="Cit_transptr-like_dom"/>
</dbReference>
<keyword evidence="3 7" id="KW-0812">Transmembrane</keyword>
<dbReference type="Gene3D" id="3.30.70.1450">
    <property type="entry name" value="Regulator of K+ conductance, C-terminal domain"/>
    <property type="match status" value="2"/>
</dbReference>
<dbReference type="GO" id="GO:0008324">
    <property type="term" value="F:monoatomic cation transmembrane transporter activity"/>
    <property type="evidence" value="ECO:0007669"/>
    <property type="project" value="InterPro"/>
</dbReference>
<keyword evidence="10" id="KW-1185">Reference proteome</keyword>
<dbReference type="OrthoDB" id="9809303at2"/>
<feature type="transmembrane region" description="Helical" evidence="7">
    <location>
        <begin position="455"/>
        <end position="473"/>
    </location>
</feature>
<dbReference type="AlphaFoldDB" id="A0A1G5NIS3"/>
<dbReference type="InterPro" id="IPR051679">
    <property type="entry name" value="DASS-Related_Transporters"/>
</dbReference>
<keyword evidence="6 7" id="KW-0472">Membrane</keyword>
<evidence type="ECO:0000256" key="1">
    <source>
        <dbReference type="ARBA" id="ARBA00004141"/>
    </source>
</evidence>
<dbReference type="PANTHER" id="PTHR43652:SF2">
    <property type="entry name" value="BASIC AMINO ACID ANTIPORTER YFCC-RELATED"/>
    <property type="match status" value="1"/>
</dbReference>
<feature type="transmembrane region" description="Helical" evidence="7">
    <location>
        <begin position="153"/>
        <end position="175"/>
    </location>
</feature>
<gene>
    <name evidence="9" type="ORF">SAMN03080610_02143</name>
</gene>
<dbReference type="InterPro" id="IPR006037">
    <property type="entry name" value="RCK_C"/>
</dbReference>
<evidence type="ECO:0000313" key="10">
    <source>
        <dbReference type="Proteomes" id="UP000199347"/>
    </source>
</evidence>
<feature type="transmembrane region" description="Helical" evidence="7">
    <location>
        <begin position="106"/>
        <end position="133"/>
    </location>
</feature>
<dbReference type="STRING" id="1120955.SAMN03080610_02143"/>
<dbReference type="InterPro" id="IPR036721">
    <property type="entry name" value="RCK_C_sf"/>
</dbReference>
<evidence type="ECO:0000256" key="2">
    <source>
        <dbReference type="ARBA" id="ARBA00022448"/>
    </source>
</evidence>
<feature type="transmembrane region" description="Helical" evidence="7">
    <location>
        <begin position="572"/>
        <end position="598"/>
    </location>
</feature>
<feature type="transmembrane region" description="Helical" evidence="7">
    <location>
        <begin position="493"/>
        <end position="513"/>
    </location>
</feature>
<dbReference type="EMBL" id="FMVW01000004">
    <property type="protein sequence ID" value="SCZ37292.1"/>
    <property type="molecule type" value="Genomic_DNA"/>
</dbReference>
<name>A0A1G5NIS3_AFIMA</name>
<evidence type="ECO:0000313" key="9">
    <source>
        <dbReference type="EMBL" id="SCZ37292.1"/>
    </source>
</evidence>
<evidence type="ECO:0000256" key="7">
    <source>
        <dbReference type="SAM" id="Phobius"/>
    </source>
</evidence>
<evidence type="ECO:0000256" key="5">
    <source>
        <dbReference type="ARBA" id="ARBA00022989"/>
    </source>
</evidence>
<feature type="domain" description="RCK C-terminal" evidence="8">
    <location>
        <begin position="308"/>
        <end position="392"/>
    </location>
</feature>
<feature type="transmembrane region" description="Helical" evidence="7">
    <location>
        <begin position="412"/>
        <end position="443"/>
    </location>
</feature>